<dbReference type="PANTHER" id="PTHR35790">
    <property type="entry name" value="HTH-TYPE TRANSCRIPTIONAL REGULATOR PCHR"/>
    <property type="match status" value="1"/>
</dbReference>
<comment type="caution">
    <text evidence="5">The sequence shown here is derived from an EMBL/GenBank/DDBJ whole genome shotgun (WGS) entry which is preliminary data.</text>
</comment>
<protein>
    <submittedName>
        <fullName evidence="5">MarR family winged helix-turn-helix transcriptional regulator</fullName>
    </submittedName>
</protein>
<dbReference type="Gene3D" id="1.10.10.10">
    <property type="entry name" value="Winged helix-like DNA-binding domain superfamily/Winged helix DNA-binding domain"/>
    <property type="match status" value="1"/>
</dbReference>
<dbReference type="SUPFAM" id="SSF46785">
    <property type="entry name" value="Winged helix' DNA-binding domain"/>
    <property type="match status" value="1"/>
</dbReference>
<keyword evidence="3" id="KW-0804">Transcription</keyword>
<evidence type="ECO:0000256" key="1">
    <source>
        <dbReference type="ARBA" id="ARBA00023015"/>
    </source>
</evidence>
<evidence type="ECO:0000313" key="6">
    <source>
        <dbReference type="Proteomes" id="UP001595528"/>
    </source>
</evidence>
<accession>A0ABV7KTJ7</accession>
<dbReference type="Pfam" id="PF12802">
    <property type="entry name" value="MarR_2"/>
    <property type="match status" value="1"/>
</dbReference>
<keyword evidence="6" id="KW-1185">Reference proteome</keyword>
<dbReference type="InterPro" id="IPR036390">
    <property type="entry name" value="WH_DNA-bd_sf"/>
</dbReference>
<dbReference type="PANTHER" id="PTHR35790:SF4">
    <property type="entry name" value="HTH-TYPE TRANSCRIPTIONAL REGULATOR PCHR"/>
    <property type="match status" value="1"/>
</dbReference>
<gene>
    <name evidence="5" type="ORF">ACFOGJ_00600</name>
</gene>
<evidence type="ECO:0000256" key="2">
    <source>
        <dbReference type="ARBA" id="ARBA00023125"/>
    </source>
</evidence>
<dbReference type="Proteomes" id="UP001595528">
    <property type="component" value="Unassembled WGS sequence"/>
</dbReference>
<feature type="domain" description="HTH marR-type" evidence="4">
    <location>
        <begin position="51"/>
        <end position="148"/>
    </location>
</feature>
<evidence type="ECO:0000256" key="3">
    <source>
        <dbReference type="ARBA" id="ARBA00023163"/>
    </source>
</evidence>
<dbReference type="RefSeq" id="WP_379897440.1">
    <property type="nucleotide sequence ID" value="NZ_JBHRTR010000004.1"/>
</dbReference>
<dbReference type="InterPro" id="IPR036388">
    <property type="entry name" value="WH-like_DNA-bd_sf"/>
</dbReference>
<keyword evidence="1" id="KW-0805">Transcription regulation</keyword>
<name>A0ABV7KTJ7_9PROT</name>
<reference evidence="6" key="1">
    <citation type="journal article" date="2019" name="Int. J. Syst. Evol. Microbiol.">
        <title>The Global Catalogue of Microorganisms (GCM) 10K type strain sequencing project: providing services to taxonomists for standard genome sequencing and annotation.</title>
        <authorList>
            <consortium name="The Broad Institute Genomics Platform"/>
            <consortium name="The Broad Institute Genome Sequencing Center for Infectious Disease"/>
            <person name="Wu L."/>
            <person name="Ma J."/>
        </authorList>
    </citation>
    <scope>NUCLEOTIDE SEQUENCE [LARGE SCALE GENOMIC DNA]</scope>
    <source>
        <strain evidence="6">KCTC 42964</strain>
    </source>
</reference>
<dbReference type="InterPro" id="IPR000835">
    <property type="entry name" value="HTH_MarR-typ"/>
</dbReference>
<dbReference type="EMBL" id="JBHRTR010000004">
    <property type="protein sequence ID" value="MFC3225708.1"/>
    <property type="molecule type" value="Genomic_DNA"/>
</dbReference>
<evidence type="ECO:0000313" key="5">
    <source>
        <dbReference type="EMBL" id="MFC3225708.1"/>
    </source>
</evidence>
<keyword evidence="2" id="KW-0238">DNA-binding</keyword>
<sequence length="172" mass="19016">MADRRPLQRAAAGGNEPTALLAGRRILDMDRYVPAYFAIINNRLSRGASRLYLRRFGIGVTEWRLVAMLALEPDIPAARACEYLGMDKALVSRALRRLDSLGHLKAGSNGRRRTWRLSERGEALYDEILDVALQREARLLAGVSPAQKEAFLAVARQMMANLPLVEDGDAAG</sequence>
<evidence type="ECO:0000259" key="4">
    <source>
        <dbReference type="SMART" id="SM00347"/>
    </source>
</evidence>
<dbReference type="SMART" id="SM00347">
    <property type="entry name" value="HTH_MARR"/>
    <property type="match status" value="1"/>
</dbReference>
<proteinExistence type="predicted"/>
<dbReference type="InterPro" id="IPR052067">
    <property type="entry name" value="Metal_resp_HTH_trans_reg"/>
</dbReference>
<organism evidence="5 6">
    <name type="scientific">Marinibaculum pumilum</name>
    <dbReference type="NCBI Taxonomy" id="1766165"/>
    <lineage>
        <taxon>Bacteria</taxon>
        <taxon>Pseudomonadati</taxon>
        <taxon>Pseudomonadota</taxon>
        <taxon>Alphaproteobacteria</taxon>
        <taxon>Rhodospirillales</taxon>
        <taxon>Rhodospirillaceae</taxon>
        <taxon>Marinibaculum</taxon>
    </lineage>
</organism>